<dbReference type="PROSITE" id="PS51643">
    <property type="entry name" value="HD_CAS3"/>
    <property type="match status" value="1"/>
</dbReference>
<reference evidence="12 13" key="1">
    <citation type="submission" date="2019-08" db="EMBL/GenBank/DDBJ databases">
        <title>Deep-cultivation of Planctomycetes and their phenomic and genomic characterization uncovers novel biology.</title>
        <authorList>
            <person name="Wiegand S."/>
            <person name="Jogler M."/>
            <person name="Boedeker C."/>
            <person name="Pinto D."/>
            <person name="Vollmers J."/>
            <person name="Rivas-Marin E."/>
            <person name="Kohn T."/>
            <person name="Peeters S.H."/>
            <person name="Heuer A."/>
            <person name="Rast P."/>
            <person name="Oberbeckmann S."/>
            <person name="Bunk B."/>
            <person name="Jeske O."/>
            <person name="Meyerdierks A."/>
            <person name="Storesund J.E."/>
            <person name="Kallscheuer N."/>
            <person name="Luecker S."/>
            <person name="Lage O.M."/>
            <person name="Pohl T."/>
            <person name="Merkel B.J."/>
            <person name="Hornburger P."/>
            <person name="Mueller R.-W."/>
            <person name="Bruemmer F."/>
            <person name="Labrenz M."/>
            <person name="Spormann A.M."/>
            <person name="Op den Camp H."/>
            <person name="Overmann J."/>
            <person name="Amann R."/>
            <person name="Jetten M.S.M."/>
            <person name="Mascher T."/>
            <person name="Medema M.H."/>
            <person name="Devos D.P."/>
            <person name="Kaster A.-K."/>
            <person name="Ovreas L."/>
            <person name="Rohde M."/>
            <person name="Galperin M.Y."/>
            <person name="Jogler C."/>
        </authorList>
    </citation>
    <scope>NUCLEOTIDE SEQUENCE [LARGE SCALE GENOMIC DNA]</scope>
    <source>
        <strain evidence="12 13">FC18</strain>
    </source>
</reference>
<dbReference type="InterPro" id="IPR014001">
    <property type="entry name" value="Helicase_ATP-bd"/>
</dbReference>
<dbReference type="InterPro" id="IPR038257">
    <property type="entry name" value="CRISPR-assoc_Cas3_HD_sf"/>
</dbReference>
<keyword evidence="13" id="KW-1185">Reference proteome</keyword>
<keyword evidence="8" id="KW-0067">ATP-binding</keyword>
<dbReference type="Gene3D" id="3.40.50.300">
    <property type="entry name" value="P-loop containing nucleotide triphosphate hydrolases"/>
    <property type="match status" value="2"/>
</dbReference>
<evidence type="ECO:0000256" key="5">
    <source>
        <dbReference type="ARBA" id="ARBA00022741"/>
    </source>
</evidence>
<dbReference type="InterPro" id="IPR052511">
    <property type="entry name" value="ATP-dep_Helicase"/>
</dbReference>
<dbReference type="Pfam" id="PF22590">
    <property type="entry name" value="Cas3-like_C_2"/>
    <property type="match status" value="1"/>
</dbReference>
<proteinExistence type="inferred from homology"/>
<evidence type="ECO:0000256" key="7">
    <source>
        <dbReference type="ARBA" id="ARBA00022806"/>
    </source>
</evidence>
<dbReference type="OrthoDB" id="9810236at2"/>
<evidence type="ECO:0000313" key="12">
    <source>
        <dbReference type="EMBL" id="QEG25237.1"/>
    </source>
</evidence>
<dbReference type="NCBIfam" id="TIGR01596">
    <property type="entry name" value="cas3_HD"/>
    <property type="match status" value="1"/>
</dbReference>
<dbReference type="InterPro" id="IPR006483">
    <property type="entry name" value="CRISPR-assoc_Cas3_HD"/>
</dbReference>
<evidence type="ECO:0000256" key="8">
    <source>
        <dbReference type="ARBA" id="ARBA00022840"/>
    </source>
</evidence>
<dbReference type="PANTHER" id="PTHR47962:SF5">
    <property type="entry name" value="ATP-DEPENDENT HELICASE LHR-RELATED"/>
    <property type="match status" value="1"/>
</dbReference>
<evidence type="ECO:0000256" key="4">
    <source>
        <dbReference type="ARBA" id="ARBA00022723"/>
    </source>
</evidence>
<dbReference type="InterPro" id="IPR011545">
    <property type="entry name" value="DEAD/DEAH_box_helicase_dom"/>
</dbReference>
<dbReference type="GO" id="GO:0003677">
    <property type="term" value="F:DNA binding"/>
    <property type="evidence" value="ECO:0007669"/>
    <property type="project" value="TreeGrafter"/>
</dbReference>
<dbReference type="CDD" id="cd09641">
    <property type="entry name" value="Cas3''_I"/>
    <property type="match status" value="1"/>
</dbReference>
<dbReference type="Pfam" id="PF18019">
    <property type="entry name" value="Cas3_HD"/>
    <property type="match status" value="1"/>
</dbReference>
<dbReference type="InterPro" id="IPR054712">
    <property type="entry name" value="Cas3-like_dom"/>
</dbReference>
<evidence type="ECO:0000313" key="13">
    <source>
        <dbReference type="Proteomes" id="UP000322214"/>
    </source>
</evidence>
<dbReference type="PANTHER" id="PTHR47962">
    <property type="entry name" value="ATP-DEPENDENT HELICASE LHR-RELATED-RELATED"/>
    <property type="match status" value="1"/>
</dbReference>
<dbReference type="GO" id="GO:0004386">
    <property type="term" value="F:helicase activity"/>
    <property type="evidence" value="ECO:0007669"/>
    <property type="project" value="UniProtKB-KW"/>
</dbReference>
<keyword evidence="4" id="KW-0479">Metal-binding</keyword>
<dbReference type="GO" id="GO:0016887">
    <property type="term" value="F:ATP hydrolysis activity"/>
    <property type="evidence" value="ECO:0007669"/>
    <property type="project" value="TreeGrafter"/>
</dbReference>
<comment type="similarity">
    <text evidence="2">In the central section; belongs to the CRISPR-associated helicase Cas3 family.</text>
</comment>
<dbReference type="PROSITE" id="PS51192">
    <property type="entry name" value="HELICASE_ATP_BIND_1"/>
    <property type="match status" value="1"/>
</dbReference>
<accession>A0A5B9PES0</accession>
<dbReference type="AlphaFoldDB" id="A0A5B9PES0"/>
<dbReference type="STRING" id="980251.GCA_001642875_03801"/>
<keyword evidence="3" id="KW-0540">Nuclease</keyword>
<evidence type="ECO:0000256" key="3">
    <source>
        <dbReference type="ARBA" id="ARBA00022722"/>
    </source>
</evidence>
<dbReference type="EMBL" id="CP042912">
    <property type="protein sequence ID" value="QEG25237.1"/>
    <property type="molecule type" value="Genomic_DNA"/>
</dbReference>
<dbReference type="GO" id="GO:0046872">
    <property type="term" value="F:metal ion binding"/>
    <property type="evidence" value="ECO:0007669"/>
    <property type="project" value="UniProtKB-KW"/>
</dbReference>
<dbReference type="Proteomes" id="UP000322214">
    <property type="component" value="Chromosome"/>
</dbReference>
<organism evidence="12 13">
    <name type="scientific">Mariniblastus fucicola</name>
    <dbReference type="NCBI Taxonomy" id="980251"/>
    <lineage>
        <taxon>Bacteria</taxon>
        <taxon>Pseudomonadati</taxon>
        <taxon>Planctomycetota</taxon>
        <taxon>Planctomycetia</taxon>
        <taxon>Pirellulales</taxon>
        <taxon>Pirellulaceae</taxon>
        <taxon>Mariniblastus</taxon>
    </lineage>
</organism>
<dbReference type="RefSeq" id="WP_075085805.1">
    <property type="nucleotide sequence ID" value="NZ_CP042912.1"/>
</dbReference>
<dbReference type="InterPro" id="IPR006474">
    <property type="entry name" value="Helicase_Cas3_CRISPR-ass_core"/>
</dbReference>
<dbReference type="Gene3D" id="1.10.3210.30">
    <property type="match status" value="1"/>
</dbReference>
<dbReference type="GO" id="GO:0051607">
    <property type="term" value="P:defense response to virus"/>
    <property type="evidence" value="ECO:0007669"/>
    <property type="project" value="UniProtKB-KW"/>
</dbReference>
<dbReference type="Pfam" id="PF00270">
    <property type="entry name" value="DEAD"/>
    <property type="match status" value="1"/>
</dbReference>
<keyword evidence="5" id="KW-0547">Nucleotide-binding</keyword>
<evidence type="ECO:0000259" key="10">
    <source>
        <dbReference type="PROSITE" id="PS51192"/>
    </source>
</evidence>
<dbReference type="GO" id="GO:0005524">
    <property type="term" value="F:ATP binding"/>
    <property type="evidence" value="ECO:0007669"/>
    <property type="project" value="UniProtKB-KW"/>
</dbReference>
<evidence type="ECO:0000256" key="2">
    <source>
        <dbReference type="ARBA" id="ARBA00009046"/>
    </source>
</evidence>
<dbReference type="KEGG" id="mff:MFFC18_51610"/>
<dbReference type="InterPro" id="IPR027417">
    <property type="entry name" value="P-loop_NTPase"/>
</dbReference>
<evidence type="ECO:0000256" key="9">
    <source>
        <dbReference type="ARBA" id="ARBA00023118"/>
    </source>
</evidence>
<dbReference type="GO" id="GO:0004518">
    <property type="term" value="F:nuclease activity"/>
    <property type="evidence" value="ECO:0007669"/>
    <property type="project" value="UniProtKB-KW"/>
</dbReference>
<sequence>MTFYAHSLENQPQEKWETMQQHEDLVAEYCARFLKRIDPSLEAWGELLGKWHDLGKYSERFQNYIAAANHAGYEGDSDGHRAEVRGSVDHSTAAAKLAVRKFGDARGRLLSYSFAGHHAGLPDWDDGKSQSGLKQRLHKEIADWQSNAPSSLVDFEFPGMPQFKKPKNRSHAAFRVAFWIRIVFSALVDADFLATESFMSPGKSAQRPGQSESFIQMRELLEAKLARLTVDADATEVNRIRTLIGQQCKEKATLPNGLFSLCVPTGGGKTLASLRFALTHAIENNLDRVIVAVPFTSIIEQNADVYRKLFASLDSELMLEHHSNLDPEKDTTTSRLQSENWDASLVVTTNVQLFESLFASKTSRCRKLHRIANSVIILDEAQTLPIELLQSTMMALQELVDSYGCTVVLCSATQPALKKSAEFKIGLEDITPIIDDPQQLHQSLVRTRVEVAGKIGNEELAENIRREDQVLCIVNTRAEAAELFERLNDSESDSSFHLSTRMCASHRTRQLDNIRERLKNGESCRVVSTQLIEAGVDVDFPVVYRASCGLDSLAQAAGRCNREGKLDCGRVVLFEGENLPPPGFLRQSADSGKELIDEFADDLLSPQAIESYFRLHYWKKSDAWDYHRVLAAIGNRPSDMQFNFREIAQRYRFIKDDTETLLVGWDEKGDRLIEELAKSHPFLHRNTLRRLQRYSVQVRQYELGLLKAAGAIELVNDHWVLSQSHLYDDKLGLQLSRADGVLPVEDCII</sequence>
<feature type="domain" description="Helicase ATP-binding" evidence="10">
    <location>
        <begin position="250"/>
        <end position="432"/>
    </location>
</feature>
<comment type="similarity">
    <text evidence="1">In the N-terminal section; belongs to the CRISPR-associated nuclease Cas3-HD family.</text>
</comment>
<dbReference type="SUPFAM" id="SSF52540">
    <property type="entry name" value="P-loop containing nucleoside triphosphate hydrolases"/>
    <property type="match status" value="1"/>
</dbReference>
<gene>
    <name evidence="12" type="ORF">MFFC18_51610</name>
</gene>
<evidence type="ECO:0000256" key="1">
    <source>
        <dbReference type="ARBA" id="ARBA00006847"/>
    </source>
</evidence>
<keyword evidence="6" id="KW-0378">Hydrolase</keyword>
<dbReference type="NCBIfam" id="TIGR01587">
    <property type="entry name" value="cas3_core"/>
    <property type="match status" value="1"/>
</dbReference>
<dbReference type="CDD" id="cd17930">
    <property type="entry name" value="DEXHc_cas3"/>
    <property type="match status" value="1"/>
</dbReference>
<evidence type="ECO:0000259" key="11">
    <source>
        <dbReference type="PROSITE" id="PS51643"/>
    </source>
</evidence>
<keyword evidence="7 12" id="KW-0347">Helicase</keyword>
<protein>
    <submittedName>
        <fullName evidence="12">Helicase Cas3</fullName>
    </submittedName>
</protein>
<evidence type="ECO:0000256" key="6">
    <source>
        <dbReference type="ARBA" id="ARBA00022801"/>
    </source>
</evidence>
<feature type="domain" description="HD Cas3-type" evidence="11">
    <location>
        <begin position="12"/>
        <end position="193"/>
    </location>
</feature>
<dbReference type="SMART" id="SM00487">
    <property type="entry name" value="DEXDc"/>
    <property type="match status" value="1"/>
</dbReference>
<keyword evidence="9" id="KW-0051">Antiviral defense</keyword>
<name>A0A5B9PES0_9BACT</name>